<evidence type="ECO:0000256" key="1">
    <source>
        <dbReference type="SAM" id="Coils"/>
    </source>
</evidence>
<evidence type="ECO:0000313" key="2">
    <source>
        <dbReference type="EMBL" id="NJR79856.1"/>
    </source>
</evidence>
<dbReference type="Proteomes" id="UP000732399">
    <property type="component" value="Unassembled WGS sequence"/>
</dbReference>
<protein>
    <submittedName>
        <fullName evidence="2">Uncharacterized protein</fullName>
    </submittedName>
</protein>
<keyword evidence="1" id="KW-0175">Coiled coil</keyword>
<organism evidence="2 3">
    <name type="scientific">Sphingomonas corticis</name>
    <dbReference type="NCBI Taxonomy" id="2722791"/>
    <lineage>
        <taxon>Bacteria</taxon>
        <taxon>Pseudomonadati</taxon>
        <taxon>Pseudomonadota</taxon>
        <taxon>Alphaproteobacteria</taxon>
        <taxon>Sphingomonadales</taxon>
        <taxon>Sphingomonadaceae</taxon>
        <taxon>Sphingomonas</taxon>
    </lineage>
</organism>
<keyword evidence="3" id="KW-1185">Reference proteome</keyword>
<name>A0ABX1CSU0_9SPHN</name>
<evidence type="ECO:0000313" key="3">
    <source>
        <dbReference type="Proteomes" id="UP000732399"/>
    </source>
</evidence>
<sequence>MAAMYRLKGIGWLGSCAFAAIGFYLVSSQVAAERKKLETIDRQIVSAERDIRALETEFDVRANLAQLERWNGDTLALTVPVAAQFVSDEGALAALSPRPVAPAMGGVPGIDGAEVRTAQLIVPAAPAPMPALIPVAAPVTGPVAAPATARPVIAAVAPATRHAETPVVSGGTRPLPTLVKAAAIRPAAPVARMQTVAMVQPAARARNIRAVAMLDKSLLSDTTMGDLMSGARHEGSRLR</sequence>
<reference evidence="2 3" key="1">
    <citation type="submission" date="2020-03" db="EMBL/GenBank/DDBJ databases">
        <authorList>
            <person name="Wang L."/>
            <person name="He N."/>
            <person name="Li Y."/>
            <person name="Fang Y."/>
            <person name="Zhang F."/>
        </authorList>
    </citation>
    <scope>NUCLEOTIDE SEQUENCE [LARGE SCALE GENOMIC DNA]</scope>
    <source>
        <strain evidence="2 3">36D10-4-7</strain>
    </source>
</reference>
<feature type="coiled-coil region" evidence="1">
    <location>
        <begin position="30"/>
        <end position="57"/>
    </location>
</feature>
<dbReference type="EMBL" id="JAAVJH010000010">
    <property type="protein sequence ID" value="NJR79856.1"/>
    <property type="molecule type" value="Genomic_DNA"/>
</dbReference>
<proteinExistence type="predicted"/>
<gene>
    <name evidence="2" type="ORF">HBH26_14810</name>
</gene>
<comment type="caution">
    <text evidence="2">The sequence shown here is derived from an EMBL/GenBank/DDBJ whole genome shotgun (WGS) entry which is preliminary data.</text>
</comment>
<dbReference type="RefSeq" id="WP_168135410.1">
    <property type="nucleotide sequence ID" value="NZ_JAAVJH010000010.1"/>
</dbReference>
<accession>A0ABX1CSU0</accession>